<reference evidence="3 4" key="1">
    <citation type="submission" date="2020-08" db="EMBL/GenBank/DDBJ databases">
        <title>Genomic Encyclopedia of Type Strains, Phase IV (KMG-IV): sequencing the most valuable type-strain genomes for metagenomic binning, comparative biology and taxonomic classification.</title>
        <authorList>
            <person name="Goeker M."/>
        </authorList>
    </citation>
    <scope>NUCLEOTIDE SEQUENCE [LARGE SCALE GENOMIC DNA]</scope>
    <source>
        <strain evidence="3 4">DSM 28101</strain>
    </source>
</reference>
<gene>
    <name evidence="3" type="ORF">GGR30_004476</name>
</gene>
<evidence type="ECO:0000313" key="3">
    <source>
        <dbReference type="EMBL" id="MBB4124517.1"/>
    </source>
</evidence>
<dbReference type="Proteomes" id="UP000530571">
    <property type="component" value="Unassembled WGS sequence"/>
</dbReference>
<sequence>MILKASERANAANLARHLMNEKDNEHVELHELRGFAADSLHGALHEVKAIAKGTRCQNYLFSLSLSPPETENVPVEVFEAAVNRIEKRLGLEDQPRAIVFHEKEGRRHAHAVWSRIDVRELKAINLPHYKNKLNGIARELYIEHGWEMPDGFKRVRSPSPLNFTLAEWQQAKRLGHDPKRMKEIMQECWEKSDSASALRNALFEHGYFLAHGDRRGFVVLDYRGEAFSLSRFTGVKSKEVKQRLGEAPKLLTVDETRQWIAAKMTKQVQSYIRELEVKYRKKGLSLTFQRKDMVDRHRAARAELKQQHAERWQEEERTRAARLPRGLKGLWSWVTGNSRKIRAQNEKEAAEAQKRDRQEKQAITEKQLSERRALQAMIVLRRKHEHKMLSRLSRDVIDYLAMGEEARELVQQRKNQEMKRNSGPKPELEL</sequence>
<evidence type="ECO:0000259" key="2">
    <source>
        <dbReference type="Pfam" id="PF03432"/>
    </source>
</evidence>
<accession>A0A7W6KNJ6</accession>
<organism evidence="3 4">
    <name type="scientific">Martelella radicis</name>
    <dbReference type="NCBI Taxonomy" id="1397476"/>
    <lineage>
        <taxon>Bacteria</taxon>
        <taxon>Pseudomonadati</taxon>
        <taxon>Pseudomonadota</taxon>
        <taxon>Alphaproteobacteria</taxon>
        <taxon>Hyphomicrobiales</taxon>
        <taxon>Aurantimonadaceae</taxon>
        <taxon>Martelella</taxon>
    </lineage>
</organism>
<evidence type="ECO:0000256" key="1">
    <source>
        <dbReference type="SAM" id="MobiDB-lite"/>
    </source>
</evidence>
<dbReference type="RefSeq" id="WP_183491264.1">
    <property type="nucleotide sequence ID" value="NZ_JACIDZ010000024.1"/>
</dbReference>
<keyword evidence="4" id="KW-1185">Reference proteome</keyword>
<comment type="caution">
    <text evidence="3">The sequence shown here is derived from an EMBL/GenBank/DDBJ whole genome shotgun (WGS) entry which is preliminary data.</text>
</comment>
<dbReference type="AlphaFoldDB" id="A0A7W6KNJ6"/>
<protein>
    <recommendedName>
        <fullName evidence="2">MobA/VirD2-like nuclease domain-containing protein</fullName>
    </recommendedName>
</protein>
<name>A0A7W6KNJ6_9HYPH</name>
<proteinExistence type="predicted"/>
<dbReference type="EMBL" id="JACIDZ010000024">
    <property type="protein sequence ID" value="MBB4124517.1"/>
    <property type="molecule type" value="Genomic_DNA"/>
</dbReference>
<dbReference type="InterPro" id="IPR005094">
    <property type="entry name" value="Endonuclease_MobA/VirD2"/>
</dbReference>
<evidence type="ECO:0000313" key="4">
    <source>
        <dbReference type="Proteomes" id="UP000530571"/>
    </source>
</evidence>
<feature type="domain" description="MobA/VirD2-like nuclease" evidence="2">
    <location>
        <begin position="20"/>
        <end position="146"/>
    </location>
</feature>
<dbReference type="Pfam" id="PF03432">
    <property type="entry name" value="Relaxase"/>
    <property type="match status" value="1"/>
</dbReference>
<feature type="region of interest" description="Disordered" evidence="1">
    <location>
        <begin position="411"/>
        <end position="430"/>
    </location>
</feature>